<name>A0A7X0M8S3_9ACTN</name>
<evidence type="ECO:0000256" key="1">
    <source>
        <dbReference type="ARBA" id="ARBA00007169"/>
    </source>
</evidence>
<dbReference type="PANTHER" id="PTHR11487:SF0">
    <property type="entry name" value="S-ACYL FATTY ACID SYNTHASE THIOESTERASE, MEDIUM CHAIN"/>
    <property type="match status" value="1"/>
</dbReference>
<comment type="caution">
    <text evidence="3">The sequence shown here is derived from an EMBL/GenBank/DDBJ whole genome shotgun (WGS) entry which is preliminary data.</text>
</comment>
<proteinExistence type="inferred from homology"/>
<keyword evidence="4" id="KW-1185">Reference proteome</keyword>
<evidence type="ECO:0000313" key="4">
    <source>
        <dbReference type="Proteomes" id="UP000555564"/>
    </source>
</evidence>
<dbReference type="EMBL" id="JACHIU010000001">
    <property type="protein sequence ID" value="MBB6475697.1"/>
    <property type="molecule type" value="Genomic_DNA"/>
</dbReference>
<dbReference type="SUPFAM" id="SSF53474">
    <property type="entry name" value="alpha/beta-Hydrolases"/>
    <property type="match status" value="1"/>
</dbReference>
<dbReference type="AlphaFoldDB" id="A0A7X0M8S3"/>
<dbReference type="EC" id="3.1.2.21" evidence="3"/>
<sequence length="265" mass="28671">MSKAWIAGGAPREDAEVRLFCFAHAGGGAALFRQWEDHLSSSVDVCPVVLPGREGRLREPAYNRMADLIPVLTEVLAPHTDRPYALFGHSMGAAVAWEVARALKAHHSARTTGGNAATAPGEPLILFVSGRRAPHLPTARRRFSDLTDDDLLTELATLNGTPSAVMDQPGLLDVFLPTLRADFELNELYTPLNAPTLTCPISGLHGDADPEVDPDEITAWRDAGEGGFSLRVFPGDHFYLKGPGPEVLDAIQEDLDRVLLTPFVH</sequence>
<dbReference type="GO" id="GO:0016297">
    <property type="term" value="F:fatty acyl-[ACP] hydrolase activity"/>
    <property type="evidence" value="ECO:0007669"/>
    <property type="project" value="UniProtKB-EC"/>
</dbReference>
<reference evidence="3 4" key="1">
    <citation type="submission" date="2020-08" db="EMBL/GenBank/DDBJ databases">
        <title>Sequencing the genomes of 1000 actinobacteria strains.</title>
        <authorList>
            <person name="Klenk H.-P."/>
        </authorList>
    </citation>
    <scope>NUCLEOTIDE SEQUENCE [LARGE SCALE GENOMIC DNA]</scope>
    <source>
        <strain evidence="3 4">DSM 44936</strain>
    </source>
</reference>
<dbReference type="Proteomes" id="UP000555564">
    <property type="component" value="Unassembled WGS sequence"/>
</dbReference>
<evidence type="ECO:0000313" key="3">
    <source>
        <dbReference type="EMBL" id="MBB6475697.1"/>
    </source>
</evidence>
<dbReference type="Pfam" id="PF00975">
    <property type="entry name" value="Thioesterase"/>
    <property type="match status" value="1"/>
</dbReference>
<keyword evidence="3" id="KW-0378">Hydrolase</keyword>
<dbReference type="PANTHER" id="PTHR11487">
    <property type="entry name" value="THIOESTERASE"/>
    <property type="match status" value="1"/>
</dbReference>
<organism evidence="3 4">
    <name type="scientific">Sphaerisporangium rubeum</name>
    <dbReference type="NCBI Taxonomy" id="321317"/>
    <lineage>
        <taxon>Bacteria</taxon>
        <taxon>Bacillati</taxon>
        <taxon>Actinomycetota</taxon>
        <taxon>Actinomycetes</taxon>
        <taxon>Streptosporangiales</taxon>
        <taxon>Streptosporangiaceae</taxon>
        <taxon>Sphaerisporangium</taxon>
    </lineage>
</organism>
<dbReference type="GO" id="GO:0008610">
    <property type="term" value="P:lipid biosynthetic process"/>
    <property type="evidence" value="ECO:0007669"/>
    <property type="project" value="TreeGrafter"/>
</dbReference>
<dbReference type="InterPro" id="IPR012223">
    <property type="entry name" value="TEII"/>
</dbReference>
<comment type="similarity">
    <text evidence="1">Belongs to the thioesterase family.</text>
</comment>
<gene>
    <name evidence="3" type="ORF">BJ992_005128</name>
</gene>
<evidence type="ECO:0000259" key="2">
    <source>
        <dbReference type="Pfam" id="PF00975"/>
    </source>
</evidence>
<dbReference type="InterPro" id="IPR001031">
    <property type="entry name" value="Thioesterase"/>
</dbReference>
<dbReference type="RefSeq" id="WP_184985217.1">
    <property type="nucleotide sequence ID" value="NZ_BAAALO010000019.1"/>
</dbReference>
<accession>A0A7X0M8S3</accession>
<feature type="domain" description="Thioesterase" evidence="2">
    <location>
        <begin position="18"/>
        <end position="252"/>
    </location>
</feature>
<dbReference type="InterPro" id="IPR029058">
    <property type="entry name" value="AB_hydrolase_fold"/>
</dbReference>
<protein>
    <submittedName>
        <fullName evidence="3">Medium-chain acyl-[acyl-carrier-protein] hydrolase</fullName>
        <ecNumber evidence="3">3.1.2.21</ecNumber>
    </submittedName>
</protein>
<dbReference type="Gene3D" id="3.40.50.1820">
    <property type="entry name" value="alpha/beta hydrolase"/>
    <property type="match status" value="1"/>
</dbReference>